<sequence>MKKDYDLKVLFGYTPTFEKNTVFINPSHERWNDFGYGIKCEITVLNEGSDSLFTFKAFIGFLAVEIDGDPLDEVEKEFSFLFNHAPEEINGQLKKLKFFTMLPSMGDYRFALDELGPDFFRSVLAKINDVVFYKNSSESWLDKIQKSKLFKLGFMRNSESFFAFHNANSLISEEINERFDGVSNNLKLRFKLDGFDNDHIVNLKYEKNSLIPKRLNILIGKNGLGKSHALRSFCRAALQYSDSNISLTDISSRNDRPMINRLLAISTPGEAQNTFPSERPSTQKMYYRRLILTRNGRSKRSRSINELIIQLVRNKQRIGHSSRWELFTNALRMSMPVHNLVLKTDIGKIIGLLELDRLGGEQASLEIWGSIDTKSEPKFQFESGLFSLSSGQLTFLKFALLCCLHIENGSFVLLDEPETHMHPNMISDFVGLLDQLLEKTGSQALIATHSAYFVREVSREQVHVFKRSDNNEISISSPRLRTFGSDIESISQFVFEEDVDNNLVEKVYSRVKGMSFEQVNDQLSNEVSLSTLLHLKDRMS</sequence>
<dbReference type="RefSeq" id="WP_067206629.1">
    <property type="nucleotide sequence ID" value="NZ_FLOC01000005.1"/>
</dbReference>
<dbReference type="PANTHER" id="PTHR43581:SF2">
    <property type="entry name" value="EXCINUCLEASE ATPASE SUBUNIT"/>
    <property type="match status" value="1"/>
</dbReference>
<dbReference type="AlphaFoldDB" id="A0A1A8T9V0"/>
<protein>
    <recommendedName>
        <fullName evidence="1">ATPase AAA-type core domain-containing protein</fullName>
    </recommendedName>
</protein>
<evidence type="ECO:0000313" key="2">
    <source>
        <dbReference type="EMBL" id="SBS28420.1"/>
    </source>
</evidence>
<dbReference type="CDD" id="cd00267">
    <property type="entry name" value="ABC_ATPase"/>
    <property type="match status" value="1"/>
</dbReference>
<dbReference type="GO" id="GO:0005524">
    <property type="term" value="F:ATP binding"/>
    <property type="evidence" value="ECO:0007669"/>
    <property type="project" value="InterPro"/>
</dbReference>
<dbReference type="STRING" id="295068.MAQ5080_01089"/>
<name>A0A1A8T9V0_9GAMM</name>
<dbReference type="Pfam" id="PF13304">
    <property type="entry name" value="AAA_21"/>
    <property type="match status" value="1"/>
</dbReference>
<gene>
    <name evidence="2" type="ORF">MAQ5080_01089</name>
</gene>
<reference evidence="2 3" key="1">
    <citation type="submission" date="2016-06" db="EMBL/GenBank/DDBJ databases">
        <authorList>
            <person name="Kjaerup R.B."/>
            <person name="Dalgaard T.S."/>
            <person name="Juul-Madsen H.R."/>
        </authorList>
    </citation>
    <scope>NUCLEOTIDE SEQUENCE [LARGE SCALE GENOMIC DNA]</scope>
    <source>
        <strain evidence="2 3">CECT 5080</strain>
    </source>
</reference>
<evidence type="ECO:0000313" key="3">
    <source>
        <dbReference type="Proteomes" id="UP000092627"/>
    </source>
</evidence>
<keyword evidence="3" id="KW-1185">Reference proteome</keyword>
<accession>A0A1A8T9V0</accession>
<dbReference type="Proteomes" id="UP000092627">
    <property type="component" value="Unassembled WGS sequence"/>
</dbReference>
<organism evidence="2 3">
    <name type="scientific">Marinomonas aquimarina</name>
    <dbReference type="NCBI Taxonomy" id="295068"/>
    <lineage>
        <taxon>Bacteria</taxon>
        <taxon>Pseudomonadati</taxon>
        <taxon>Pseudomonadota</taxon>
        <taxon>Gammaproteobacteria</taxon>
        <taxon>Oceanospirillales</taxon>
        <taxon>Oceanospirillaceae</taxon>
        <taxon>Marinomonas</taxon>
    </lineage>
</organism>
<dbReference type="OrthoDB" id="9815944at2"/>
<dbReference type="InterPro" id="IPR051396">
    <property type="entry name" value="Bact_Antivir_Def_Nuclease"/>
</dbReference>
<evidence type="ECO:0000259" key="1">
    <source>
        <dbReference type="Pfam" id="PF13304"/>
    </source>
</evidence>
<dbReference type="Gene3D" id="3.40.50.300">
    <property type="entry name" value="P-loop containing nucleotide triphosphate hydrolases"/>
    <property type="match status" value="1"/>
</dbReference>
<dbReference type="SUPFAM" id="SSF52540">
    <property type="entry name" value="P-loop containing nucleoside triphosphate hydrolases"/>
    <property type="match status" value="1"/>
</dbReference>
<dbReference type="EMBL" id="FLOC01000005">
    <property type="protein sequence ID" value="SBS28420.1"/>
    <property type="molecule type" value="Genomic_DNA"/>
</dbReference>
<proteinExistence type="predicted"/>
<feature type="domain" description="ATPase AAA-type core" evidence="1">
    <location>
        <begin position="385"/>
        <end position="454"/>
    </location>
</feature>
<dbReference type="PANTHER" id="PTHR43581">
    <property type="entry name" value="ATP/GTP PHOSPHATASE"/>
    <property type="match status" value="1"/>
</dbReference>
<dbReference type="InterPro" id="IPR027417">
    <property type="entry name" value="P-loop_NTPase"/>
</dbReference>
<dbReference type="GO" id="GO:0016887">
    <property type="term" value="F:ATP hydrolysis activity"/>
    <property type="evidence" value="ECO:0007669"/>
    <property type="project" value="InterPro"/>
</dbReference>
<dbReference type="InterPro" id="IPR003959">
    <property type="entry name" value="ATPase_AAA_core"/>
</dbReference>